<proteinExistence type="predicted"/>
<accession>A0ABT4V872</accession>
<evidence type="ECO:0000313" key="2">
    <source>
        <dbReference type="Proteomes" id="UP001210380"/>
    </source>
</evidence>
<dbReference type="InterPro" id="IPR010985">
    <property type="entry name" value="Ribbon_hlx_hlx"/>
</dbReference>
<organism evidence="1 2">
    <name type="scientific">Saccharopolyspora oryzae</name>
    <dbReference type="NCBI Taxonomy" id="2997343"/>
    <lineage>
        <taxon>Bacteria</taxon>
        <taxon>Bacillati</taxon>
        <taxon>Actinomycetota</taxon>
        <taxon>Actinomycetes</taxon>
        <taxon>Pseudonocardiales</taxon>
        <taxon>Pseudonocardiaceae</taxon>
        <taxon>Saccharopolyspora</taxon>
    </lineage>
</organism>
<protein>
    <submittedName>
        <fullName evidence="1">Uncharacterized protein</fullName>
    </submittedName>
</protein>
<sequence length="97" mass="10825">MAKLNELAQHYDNTDVSAEMDAGHWETEPAPSDPMITTSLRLPKSLLDRVRVRAAQEDMKATAWIRVLIETTLSGSEADSIEARVRRLEAAVFKETA</sequence>
<gene>
    <name evidence="1" type="ORF">OU415_32365</name>
</gene>
<reference evidence="1 2" key="1">
    <citation type="submission" date="2022-11" db="EMBL/GenBank/DDBJ databases">
        <title>Draft genome sequence of Saccharopolyspora sp. WRP15-2 isolated from rhizosphere soils of wild rice in Thailand.</title>
        <authorList>
            <person name="Duangmal K."/>
            <person name="Kammanee S."/>
            <person name="Muangham S."/>
        </authorList>
    </citation>
    <scope>NUCLEOTIDE SEQUENCE [LARGE SCALE GENOMIC DNA]</scope>
    <source>
        <strain evidence="1 2">WRP15-2</strain>
    </source>
</reference>
<dbReference type="Proteomes" id="UP001210380">
    <property type="component" value="Unassembled WGS sequence"/>
</dbReference>
<name>A0ABT4V872_9PSEU</name>
<keyword evidence="2" id="KW-1185">Reference proteome</keyword>
<dbReference type="SUPFAM" id="SSF47598">
    <property type="entry name" value="Ribbon-helix-helix"/>
    <property type="match status" value="1"/>
</dbReference>
<comment type="caution">
    <text evidence="1">The sequence shown here is derived from an EMBL/GenBank/DDBJ whole genome shotgun (WGS) entry which is preliminary data.</text>
</comment>
<dbReference type="RefSeq" id="WP_270953298.1">
    <property type="nucleotide sequence ID" value="NZ_JAQGLA010000089.1"/>
</dbReference>
<evidence type="ECO:0000313" key="1">
    <source>
        <dbReference type="EMBL" id="MDA3630162.1"/>
    </source>
</evidence>
<dbReference type="EMBL" id="JAQGLA010000089">
    <property type="protein sequence ID" value="MDA3630162.1"/>
    <property type="molecule type" value="Genomic_DNA"/>
</dbReference>